<comment type="caution">
    <text evidence="3">The sequence shown here is derived from an EMBL/GenBank/DDBJ whole genome shotgun (WGS) entry which is preliminary data.</text>
</comment>
<feature type="transmembrane region" description="Helical" evidence="2">
    <location>
        <begin position="87"/>
        <end position="111"/>
    </location>
</feature>
<dbReference type="Gramene" id="TVU35969">
    <property type="protein sequence ID" value="TVU35969"/>
    <property type="gene ID" value="EJB05_17876"/>
</dbReference>
<feature type="region of interest" description="Disordered" evidence="1">
    <location>
        <begin position="1"/>
        <end position="25"/>
    </location>
</feature>
<protein>
    <submittedName>
        <fullName evidence="3">Uncharacterized protein</fullName>
    </submittedName>
</protein>
<feature type="non-terminal residue" evidence="3">
    <location>
        <position position="1"/>
    </location>
</feature>
<evidence type="ECO:0000313" key="3">
    <source>
        <dbReference type="EMBL" id="TVU35969.1"/>
    </source>
</evidence>
<evidence type="ECO:0000313" key="4">
    <source>
        <dbReference type="Proteomes" id="UP000324897"/>
    </source>
</evidence>
<accession>A0A5J9VID7</accession>
<evidence type="ECO:0000256" key="2">
    <source>
        <dbReference type="SAM" id="Phobius"/>
    </source>
</evidence>
<keyword evidence="2" id="KW-0812">Transmembrane</keyword>
<name>A0A5J9VID7_9POAL</name>
<feature type="compositionally biased region" description="Basic and acidic residues" evidence="1">
    <location>
        <begin position="16"/>
        <end position="25"/>
    </location>
</feature>
<gene>
    <name evidence="3" type="ORF">EJB05_17876</name>
</gene>
<dbReference type="OrthoDB" id="10555277at2759"/>
<keyword evidence="2" id="KW-1133">Transmembrane helix</keyword>
<keyword evidence="4" id="KW-1185">Reference proteome</keyword>
<reference evidence="3 4" key="1">
    <citation type="journal article" date="2019" name="Sci. Rep.">
        <title>A high-quality genome of Eragrostis curvula grass provides insights into Poaceae evolution and supports new strategies to enhance forage quality.</title>
        <authorList>
            <person name="Carballo J."/>
            <person name="Santos B.A.C.M."/>
            <person name="Zappacosta D."/>
            <person name="Garbus I."/>
            <person name="Selva J.P."/>
            <person name="Gallo C.A."/>
            <person name="Diaz A."/>
            <person name="Albertini E."/>
            <person name="Caccamo M."/>
            <person name="Echenique V."/>
        </authorList>
    </citation>
    <scope>NUCLEOTIDE SEQUENCE [LARGE SCALE GENOMIC DNA]</scope>
    <source>
        <strain evidence="4">cv. Victoria</strain>
        <tissue evidence="3">Leaf</tissue>
    </source>
</reference>
<feature type="transmembrane region" description="Helical" evidence="2">
    <location>
        <begin position="28"/>
        <end position="49"/>
    </location>
</feature>
<dbReference type="EMBL" id="RWGY01000009">
    <property type="protein sequence ID" value="TVU35969.1"/>
    <property type="molecule type" value="Genomic_DNA"/>
</dbReference>
<dbReference type="Proteomes" id="UP000324897">
    <property type="component" value="Unassembled WGS sequence"/>
</dbReference>
<dbReference type="AlphaFoldDB" id="A0A5J9VID7"/>
<keyword evidence="2" id="KW-0472">Membrane</keyword>
<sequence length="183" mass="19865">MEERASVDCAGAGSGERNEGEEEKKQKAMARVSVCSMSLLLAGLMAFMACSHRASPLWLVSELCSVICILLYFWAYHLTQNITASAVVPVDALVFAFPLVFGAGFLAALLAVTVAPVAGALVMVADVACMSGFFGFCRAEYKRYKYNTSLANEQESLCTRERSIHIRVCIIFVGNIFTVVKIT</sequence>
<proteinExistence type="predicted"/>
<organism evidence="3 4">
    <name type="scientific">Eragrostis curvula</name>
    <name type="common">weeping love grass</name>
    <dbReference type="NCBI Taxonomy" id="38414"/>
    <lineage>
        <taxon>Eukaryota</taxon>
        <taxon>Viridiplantae</taxon>
        <taxon>Streptophyta</taxon>
        <taxon>Embryophyta</taxon>
        <taxon>Tracheophyta</taxon>
        <taxon>Spermatophyta</taxon>
        <taxon>Magnoliopsida</taxon>
        <taxon>Liliopsida</taxon>
        <taxon>Poales</taxon>
        <taxon>Poaceae</taxon>
        <taxon>PACMAD clade</taxon>
        <taxon>Chloridoideae</taxon>
        <taxon>Eragrostideae</taxon>
        <taxon>Eragrostidinae</taxon>
        <taxon>Eragrostis</taxon>
    </lineage>
</organism>
<feature type="transmembrane region" description="Helical" evidence="2">
    <location>
        <begin position="55"/>
        <end position="75"/>
    </location>
</feature>
<feature type="transmembrane region" description="Helical" evidence="2">
    <location>
        <begin position="117"/>
        <end position="137"/>
    </location>
</feature>
<evidence type="ECO:0000256" key="1">
    <source>
        <dbReference type="SAM" id="MobiDB-lite"/>
    </source>
</evidence>